<name>A0AAF1BLJ4_9TREE</name>
<dbReference type="GO" id="GO:0008440">
    <property type="term" value="F:inositol-1,4,5-trisphosphate 3-kinase activity"/>
    <property type="evidence" value="ECO:0007669"/>
    <property type="project" value="TreeGrafter"/>
</dbReference>
<sequence>MSLPTSGANDDGAPAPLLDIDPTDQPAPAAAAPTRAGADLALEQVIQRTNPQAAAPLQYQVAGHQNVMSDESGSLVIKPGSPREVAFYHLVAGAPRKEPVSNLEQFLPKFYGTLQLSGQVGPSGSVQAVEGAENEPENVVLENLAYPFTRPNILDAKLGTALHGPDASEEKAARMVKKAEETTSGATGLRWTGSQTWHEASQTFIQTPREYGYNLTREGFPGALVRYFPLPTDEVPHIPQPGVVEVREPYTAHALPPALTARVLSYIDEEVGRIEAALAKVELRAVGMSVLIVYEGDASVLGNALDRYEAARVSRAAKGLARGHDSDDDDDLGEDSESVDSDDTDEYASGDDAEPYSAKADARAAKKAPALTVKLIDFAHTWMAKGEGADQGVLKGIATLRALLQGRLREVQAWIEVNDPKDAKVVRELIADREAAAGGSAAAPAPEDKHKHHFHLFGKHHNK</sequence>
<dbReference type="RefSeq" id="XP_062626986.1">
    <property type="nucleotide sequence ID" value="XM_062771002.1"/>
</dbReference>
<dbReference type="Proteomes" id="UP000827549">
    <property type="component" value="Chromosome 3"/>
</dbReference>
<dbReference type="PANTHER" id="PTHR12400:SF108">
    <property type="entry name" value="KINASE"/>
    <property type="match status" value="1"/>
</dbReference>
<dbReference type="EMBL" id="CP086716">
    <property type="protein sequence ID" value="WOO80954.1"/>
    <property type="molecule type" value="Genomic_DNA"/>
</dbReference>
<dbReference type="GO" id="GO:0000824">
    <property type="term" value="F:inositol-1,4,5,6-tetrakisphosphate 3-kinase activity"/>
    <property type="evidence" value="ECO:0007669"/>
    <property type="project" value="TreeGrafter"/>
</dbReference>
<feature type="compositionally biased region" description="Low complexity" evidence="5">
    <location>
        <begin position="19"/>
        <end position="35"/>
    </location>
</feature>
<proteinExistence type="inferred from homology"/>
<dbReference type="InterPro" id="IPR038286">
    <property type="entry name" value="IPK_sf"/>
</dbReference>
<dbReference type="GeneID" id="87807722"/>
<dbReference type="GO" id="GO:0005737">
    <property type="term" value="C:cytoplasm"/>
    <property type="evidence" value="ECO:0007669"/>
    <property type="project" value="TreeGrafter"/>
</dbReference>
<dbReference type="Gene3D" id="3.30.470.160">
    <property type="entry name" value="Inositol polyphosphate kinase"/>
    <property type="match status" value="1"/>
</dbReference>
<dbReference type="AlphaFoldDB" id="A0AAF1BLJ4"/>
<evidence type="ECO:0000256" key="3">
    <source>
        <dbReference type="ARBA" id="ARBA00022777"/>
    </source>
</evidence>
<reference evidence="6" key="1">
    <citation type="submission" date="2023-10" db="EMBL/GenBank/DDBJ databases">
        <authorList>
            <person name="Noh H."/>
        </authorList>
    </citation>
    <scope>NUCLEOTIDE SEQUENCE</scope>
    <source>
        <strain evidence="6">DUCC4014</strain>
    </source>
</reference>
<dbReference type="PANTHER" id="PTHR12400">
    <property type="entry name" value="INOSITOL POLYPHOSPHATE KINASE"/>
    <property type="match status" value="1"/>
</dbReference>
<organism evidence="6 7">
    <name type="scientific">Vanrija pseudolonga</name>
    <dbReference type="NCBI Taxonomy" id="143232"/>
    <lineage>
        <taxon>Eukaryota</taxon>
        <taxon>Fungi</taxon>
        <taxon>Dikarya</taxon>
        <taxon>Basidiomycota</taxon>
        <taxon>Agaricomycotina</taxon>
        <taxon>Tremellomycetes</taxon>
        <taxon>Trichosporonales</taxon>
        <taxon>Trichosporonaceae</taxon>
        <taxon>Vanrija</taxon>
    </lineage>
</organism>
<comment type="similarity">
    <text evidence="1 4">Belongs to the inositol phosphokinase (IPK) family.</text>
</comment>
<feature type="region of interest" description="Disordered" evidence="5">
    <location>
        <begin position="318"/>
        <end position="361"/>
    </location>
</feature>
<dbReference type="InterPro" id="IPR005522">
    <property type="entry name" value="IPK"/>
</dbReference>
<evidence type="ECO:0000256" key="5">
    <source>
        <dbReference type="SAM" id="MobiDB-lite"/>
    </source>
</evidence>
<feature type="region of interest" description="Disordered" evidence="5">
    <location>
        <begin position="1"/>
        <end position="35"/>
    </location>
</feature>
<accession>A0AAF1BLJ4</accession>
<dbReference type="EC" id="2.7.-.-" evidence="4"/>
<evidence type="ECO:0000256" key="2">
    <source>
        <dbReference type="ARBA" id="ARBA00022679"/>
    </source>
</evidence>
<keyword evidence="7" id="KW-1185">Reference proteome</keyword>
<dbReference type="GO" id="GO:0046854">
    <property type="term" value="P:phosphatidylinositol phosphate biosynthetic process"/>
    <property type="evidence" value="ECO:0007669"/>
    <property type="project" value="TreeGrafter"/>
</dbReference>
<feature type="compositionally biased region" description="Acidic residues" evidence="5">
    <location>
        <begin position="326"/>
        <end position="354"/>
    </location>
</feature>
<evidence type="ECO:0000313" key="7">
    <source>
        <dbReference type="Proteomes" id="UP000827549"/>
    </source>
</evidence>
<protein>
    <recommendedName>
        <fullName evidence="4">Kinase</fullName>
        <ecNumber evidence="4">2.7.-.-</ecNumber>
    </recommendedName>
</protein>
<evidence type="ECO:0000256" key="1">
    <source>
        <dbReference type="ARBA" id="ARBA00007374"/>
    </source>
</evidence>
<evidence type="ECO:0000256" key="4">
    <source>
        <dbReference type="RuleBase" id="RU363090"/>
    </source>
</evidence>
<keyword evidence="2 4" id="KW-0808">Transferase</keyword>
<dbReference type="GO" id="GO:0005634">
    <property type="term" value="C:nucleus"/>
    <property type="evidence" value="ECO:0007669"/>
    <property type="project" value="TreeGrafter"/>
</dbReference>
<dbReference type="Pfam" id="PF03770">
    <property type="entry name" value="IPK"/>
    <property type="match status" value="1"/>
</dbReference>
<gene>
    <name evidence="6" type="primary">ARG82</name>
    <name evidence="6" type="ORF">LOC62_03G004484</name>
</gene>
<dbReference type="GO" id="GO:0032958">
    <property type="term" value="P:inositol phosphate biosynthetic process"/>
    <property type="evidence" value="ECO:0007669"/>
    <property type="project" value="InterPro"/>
</dbReference>
<keyword evidence="3 4" id="KW-0418">Kinase</keyword>
<dbReference type="SUPFAM" id="SSF56104">
    <property type="entry name" value="SAICAR synthase-like"/>
    <property type="match status" value="1"/>
</dbReference>
<evidence type="ECO:0000313" key="6">
    <source>
        <dbReference type="EMBL" id="WOO80954.1"/>
    </source>
</evidence>